<feature type="domain" description="CCHC-type" evidence="3">
    <location>
        <begin position="350"/>
        <end position="365"/>
    </location>
</feature>
<dbReference type="PROSITE" id="PS50158">
    <property type="entry name" value="ZF_CCHC"/>
    <property type="match status" value="5"/>
</dbReference>
<dbReference type="SUPFAM" id="SSF57756">
    <property type="entry name" value="Retrovirus zinc finger-like domains"/>
    <property type="match status" value="2"/>
</dbReference>
<evidence type="ECO:0000313" key="4">
    <source>
        <dbReference type="EMBL" id="KAK7753934.1"/>
    </source>
</evidence>
<proteinExistence type="predicted"/>
<dbReference type="Pfam" id="PF00098">
    <property type="entry name" value="zf-CCHC"/>
    <property type="match status" value="6"/>
</dbReference>
<feature type="domain" description="CCHC-type" evidence="3">
    <location>
        <begin position="105"/>
        <end position="120"/>
    </location>
</feature>
<feature type="domain" description="CCHC-type" evidence="3">
    <location>
        <begin position="131"/>
        <end position="146"/>
    </location>
</feature>
<organism evidence="4 5">
    <name type="scientific">Diatrype stigma</name>
    <dbReference type="NCBI Taxonomy" id="117547"/>
    <lineage>
        <taxon>Eukaryota</taxon>
        <taxon>Fungi</taxon>
        <taxon>Dikarya</taxon>
        <taxon>Ascomycota</taxon>
        <taxon>Pezizomycotina</taxon>
        <taxon>Sordariomycetes</taxon>
        <taxon>Xylariomycetidae</taxon>
        <taxon>Xylariales</taxon>
        <taxon>Diatrypaceae</taxon>
        <taxon>Diatrype</taxon>
    </lineage>
</organism>
<dbReference type="Gene3D" id="4.10.60.10">
    <property type="entry name" value="Zinc finger, CCHC-type"/>
    <property type="match status" value="2"/>
</dbReference>
<dbReference type="EMBL" id="JAKJXP020000024">
    <property type="protein sequence ID" value="KAK7753934.1"/>
    <property type="molecule type" value="Genomic_DNA"/>
</dbReference>
<keyword evidence="1" id="KW-0862">Zinc</keyword>
<feature type="compositionally biased region" description="Gly residues" evidence="2">
    <location>
        <begin position="490"/>
        <end position="500"/>
    </location>
</feature>
<comment type="caution">
    <text evidence="4">The sequence shown here is derived from an EMBL/GenBank/DDBJ whole genome shotgun (WGS) entry which is preliminary data.</text>
</comment>
<keyword evidence="1" id="KW-0863">Zinc-finger</keyword>
<feature type="region of interest" description="Disordered" evidence="2">
    <location>
        <begin position="1"/>
        <end position="50"/>
    </location>
</feature>
<feature type="compositionally biased region" description="Gly residues" evidence="2">
    <location>
        <begin position="71"/>
        <end position="86"/>
    </location>
</feature>
<dbReference type="SMART" id="SM00343">
    <property type="entry name" value="ZnF_C2HC"/>
    <property type="match status" value="6"/>
</dbReference>
<dbReference type="InterPro" id="IPR001878">
    <property type="entry name" value="Znf_CCHC"/>
</dbReference>
<protein>
    <recommendedName>
        <fullName evidence="3">CCHC-type domain-containing protein</fullName>
    </recommendedName>
</protein>
<evidence type="ECO:0000259" key="3">
    <source>
        <dbReference type="PROSITE" id="PS50158"/>
    </source>
</evidence>
<dbReference type="InterPro" id="IPR051714">
    <property type="entry name" value="Znf_CCHC_NABP"/>
</dbReference>
<feature type="region of interest" description="Disordered" evidence="2">
    <location>
        <begin position="71"/>
        <end position="96"/>
    </location>
</feature>
<name>A0AAN9YTQ4_9PEZI</name>
<keyword evidence="1" id="KW-0479">Metal-binding</keyword>
<dbReference type="GO" id="GO:0008270">
    <property type="term" value="F:zinc ion binding"/>
    <property type="evidence" value="ECO:0007669"/>
    <property type="project" value="UniProtKB-KW"/>
</dbReference>
<feature type="domain" description="CCHC-type" evidence="3">
    <location>
        <begin position="299"/>
        <end position="315"/>
    </location>
</feature>
<feature type="compositionally biased region" description="Low complexity" evidence="2">
    <location>
        <begin position="464"/>
        <end position="476"/>
    </location>
</feature>
<accession>A0AAN9YTQ4</accession>
<evidence type="ECO:0000256" key="2">
    <source>
        <dbReference type="SAM" id="MobiDB-lite"/>
    </source>
</evidence>
<evidence type="ECO:0000256" key="1">
    <source>
        <dbReference type="PROSITE-ProRule" id="PRU00047"/>
    </source>
</evidence>
<dbReference type="InterPro" id="IPR036875">
    <property type="entry name" value="Znf_CCHC_sf"/>
</dbReference>
<reference evidence="4 5" key="1">
    <citation type="submission" date="2024-02" db="EMBL/GenBank/DDBJ databases">
        <title>De novo assembly and annotation of 12 fungi associated with fruit tree decline syndrome in Ontario, Canada.</title>
        <authorList>
            <person name="Sulman M."/>
            <person name="Ellouze W."/>
            <person name="Ilyukhin E."/>
        </authorList>
    </citation>
    <scope>NUCLEOTIDE SEQUENCE [LARGE SCALE GENOMIC DNA]</scope>
    <source>
        <strain evidence="4 5">M11/M66-122</strain>
    </source>
</reference>
<dbReference type="PANTHER" id="PTHR23002">
    <property type="entry name" value="ZINC FINGER CCHC DOMAIN CONTAINING PROTEIN"/>
    <property type="match status" value="1"/>
</dbReference>
<sequence length="500" mass="53757">MSDWGTGKADAAADDWGNGKVDAAADDWGTGKADASADQWGTGGGSHDFGANGADDNFGVAKVDDAAQFGGNDGAQFGGETTGGFGDDSTAADTGRTHGGGDRGCFNCGEEGHNKADCPNPRVEREFTGTCRVCEKEGHMAKDCPDKPPQVCRNCQEEGHHALECKNPRKLDRTDIQLVEASEAWEALKRAVIEQDMEDIKMAVQQYVKACSDTTYSALEEAFRDQDIRLWFIALKKDLLPTKTNMDLQGNLDRTYTVSYRFDKRIARPREAASWPKSDEENMERLKDAGEVIDRGLPKCNNCNEIGHITKNCTQEKQERERVVIKCYNCEEEGHRIRDCPKPRHDKFACKNCQQSGHKAADCPEPRVAGPDPVTSLAIAPRAAADPMAVSIAAKKVTQPEIVQSLATWTRCNAETATNSATNPESAPSHVTGHTKVRCKKETVAPEMADGGFDSVADTGVENSSGWAGGDSAAADTEWTGGNTGADAGEWGGGNAGSTW</sequence>
<dbReference type="AlphaFoldDB" id="A0AAN9YTQ4"/>
<keyword evidence="5" id="KW-1185">Reference proteome</keyword>
<evidence type="ECO:0000313" key="5">
    <source>
        <dbReference type="Proteomes" id="UP001320420"/>
    </source>
</evidence>
<dbReference type="Proteomes" id="UP001320420">
    <property type="component" value="Unassembled WGS sequence"/>
</dbReference>
<feature type="region of interest" description="Disordered" evidence="2">
    <location>
        <begin position="463"/>
        <end position="500"/>
    </location>
</feature>
<feature type="domain" description="CCHC-type" evidence="3">
    <location>
        <begin position="326"/>
        <end position="342"/>
    </location>
</feature>
<dbReference type="GO" id="GO:0003676">
    <property type="term" value="F:nucleic acid binding"/>
    <property type="evidence" value="ECO:0007669"/>
    <property type="project" value="InterPro"/>
</dbReference>
<gene>
    <name evidence="4" type="ORF">SLS62_004032</name>
</gene>